<evidence type="ECO:0000313" key="7">
    <source>
        <dbReference type="Proteomes" id="UP001556617"/>
    </source>
</evidence>
<feature type="transmembrane region" description="Helical" evidence="5">
    <location>
        <begin position="45"/>
        <end position="65"/>
    </location>
</feature>
<evidence type="ECO:0000256" key="5">
    <source>
        <dbReference type="SAM" id="Phobius"/>
    </source>
</evidence>
<keyword evidence="2 5" id="KW-0812">Transmembrane</keyword>
<organism evidence="6 7">
    <name type="scientific">Leuconostoc aquikimchii</name>
    <dbReference type="NCBI Taxonomy" id="3236804"/>
    <lineage>
        <taxon>Bacteria</taxon>
        <taxon>Bacillati</taxon>
        <taxon>Bacillota</taxon>
        <taxon>Bacilli</taxon>
        <taxon>Lactobacillales</taxon>
        <taxon>Lactobacillaceae</taxon>
        <taxon>Leuconostoc</taxon>
    </lineage>
</organism>
<evidence type="ECO:0000256" key="4">
    <source>
        <dbReference type="ARBA" id="ARBA00023136"/>
    </source>
</evidence>
<keyword evidence="7" id="KW-1185">Reference proteome</keyword>
<dbReference type="Pfam" id="PF04973">
    <property type="entry name" value="NMN_transporter"/>
    <property type="match status" value="1"/>
</dbReference>
<dbReference type="Proteomes" id="UP001556617">
    <property type="component" value="Unassembled WGS sequence"/>
</dbReference>
<feature type="transmembrane region" description="Helical" evidence="5">
    <location>
        <begin position="12"/>
        <end position="33"/>
    </location>
</feature>
<reference evidence="6 7" key="1">
    <citation type="submission" date="2024-07" db="EMBL/GenBank/DDBJ databases">
        <authorList>
            <person name="Yun M."/>
        </authorList>
    </citation>
    <scope>NUCLEOTIDE SEQUENCE [LARGE SCALE GENOMIC DNA]</scope>
    <source>
        <strain evidence="6 7">MS01</strain>
    </source>
</reference>
<keyword evidence="4 5" id="KW-0472">Membrane</keyword>
<protein>
    <submittedName>
        <fullName evidence="6">Nicotinamide mononucleotide transporter family protein</fullName>
    </submittedName>
</protein>
<dbReference type="InterPro" id="IPR006419">
    <property type="entry name" value="NMN_transpt_PnuC"/>
</dbReference>
<comment type="caution">
    <text evidence="6">The sequence shown here is derived from an EMBL/GenBank/DDBJ whole genome shotgun (WGS) entry which is preliminary data.</text>
</comment>
<evidence type="ECO:0000256" key="1">
    <source>
        <dbReference type="ARBA" id="ARBA00004141"/>
    </source>
</evidence>
<feature type="transmembrane region" description="Helical" evidence="5">
    <location>
        <begin position="136"/>
        <end position="156"/>
    </location>
</feature>
<keyword evidence="3 5" id="KW-1133">Transmembrane helix</keyword>
<sequence length="237" mass="26631">MLKILKSLNESWLFDTLGVIIVILAAYTSGYLFENLTHTSFFSENIWAKYVPFGVISVVSSSLSIMSTRLTARLNKFGNIVGTINTLLSGTIDFILGNSGAILTYPVSFLINAAAIKGWHRYGDKQVNRATDFKKWLPLVIGGAILLSLGLNYLAFQNTSPLFWLASAVFSLSLIPNILNVFKIEDQWLFWIVYNFVQLVKAMTQGNFANVGKYLYYIVNSGVAYPIWRMARQKNSR</sequence>
<evidence type="ECO:0000256" key="3">
    <source>
        <dbReference type="ARBA" id="ARBA00022989"/>
    </source>
</evidence>
<name>A0ABV3S371_9LACO</name>
<comment type="subcellular location">
    <subcellularLocation>
        <location evidence="1">Membrane</location>
        <topology evidence="1">Multi-pass membrane protein</topology>
    </subcellularLocation>
</comment>
<feature type="transmembrane region" description="Helical" evidence="5">
    <location>
        <begin position="162"/>
        <end position="182"/>
    </location>
</feature>
<evidence type="ECO:0000256" key="2">
    <source>
        <dbReference type="ARBA" id="ARBA00022692"/>
    </source>
</evidence>
<accession>A0ABV3S371</accession>
<gene>
    <name evidence="6" type="ORF">AB3K24_05410</name>
</gene>
<dbReference type="RefSeq" id="WP_367974174.1">
    <property type="nucleotide sequence ID" value="NZ_JBFPEQ010000001.1"/>
</dbReference>
<dbReference type="EMBL" id="JBFPER010000001">
    <property type="protein sequence ID" value="MEX0380786.1"/>
    <property type="molecule type" value="Genomic_DNA"/>
</dbReference>
<proteinExistence type="predicted"/>
<feature type="transmembrane region" description="Helical" evidence="5">
    <location>
        <begin position="102"/>
        <end position="120"/>
    </location>
</feature>
<evidence type="ECO:0000313" key="6">
    <source>
        <dbReference type="EMBL" id="MEX0380786.1"/>
    </source>
</evidence>